<dbReference type="PANTHER" id="PTHR37507:SF2">
    <property type="entry name" value="SPORULATION PROTEIN YDCC"/>
    <property type="match status" value="1"/>
</dbReference>
<dbReference type="EMBL" id="RBNH01000013">
    <property type="protein sequence ID" value="RKO22312.1"/>
    <property type="molecule type" value="Genomic_DNA"/>
</dbReference>
<keyword evidence="2" id="KW-0472">Membrane</keyword>
<feature type="region of interest" description="Disordered" evidence="1">
    <location>
        <begin position="297"/>
        <end position="320"/>
    </location>
</feature>
<feature type="transmembrane region" description="Helical" evidence="2">
    <location>
        <begin position="20"/>
        <end position="42"/>
    </location>
</feature>
<sequence length="399" mass="40989">MKLPLLDRPRMKRPATAPGWVRWVPAAAVPAVIAAGVLIGSIPARAGDPLPVKTPDEVLVLLGTHSTHTFSGTLKQTSDLGLPELPATGPTSGPASAGGAASAIEFLTGEHTARVFMDGKDKARIQVVDRLAERDVIRRGSDVWFYSSRDNSAAHLTLPAHAQDLPLTDPALPGAQPSESGDAPPVPPTPEELARKFLAAADSSTAVFVGEDVQVAGRPAYNLVLEPRTAGTLVGKVAIAVDGENGMPLSVAVTARGAAEPAFTAGFTSLSLEAPDDALFTFVAPPGSTVEELQLRQPPHRPLSPAFPEGPAASLEDKDSPYLSGKGWETVVEIPADSGAGSSLGTALAQNPVLSQAAVAVPGGRLLSTALVNILLTDDGRVFAGMVPADKLQAASSAP</sequence>
<evidence type="ECO:0000313" key="3">
    <source>
        <dbReference type="EMBL" id="RKO22312.1"/>
    </source>
</evidence>
<dbReference type="AlphaFoldDB" id="A0A3B0FKW9"/>
<dbReference type="Proteomes" id="UP000273159">
    <property type="component" value="Unassembled WGS sequence"/>
</dbReference>
<reference evidence="4" key="2">
    <citation type="submission" date="2018-10" db="EMBL/GenBank/DDBJ databases">
        <authorList>
            <person name="Wang Y."/>
            <person name="Wang J."/>
            <person name="Yang X."/>
            <person name="Wang Z."/>
            <person name="Huang Y."/>
        </authorList>
    </citation>
    <scope>NUCLEOTIDE SEQUENCE [LARGE SCALE GENOMIC DNA]</scope>
    <source>
        <strain evidence="4">J015</strain>
    </source>
</reference>
<reference evidence="3 4" key="1">
    <citation type="submission" date="2018-10" db="EMBL/GenBank/DDBJ databases">
        <title>Genome-guide identification and characterization of bacteria that degrade polycyclic aromatic hydrocarbons and resist hexavalent chromium simultaneously.</title>
        <authorList>
            <person name="Feng H."/>
        </authorList>
    </citation>
    <scope>NUCLEOTIDE SEQUENCE [LARGE SCALE GENOMIC DNA]</scope>
    <source>
        <strain evidence="3 4">J015</strain>
    </source>
</reference>
<feature type="region of interest" description="Disordered" evidence="1">
    <location>
        <begin position="164"/>
        <end position="190"/>
    </location>
</feature>
<protein>
    <recommendedName>
        <fullName evidence="5">DUF2092 domain-containing protein</fullName>
    </recommendedName>
</protein>
<dbReference type="InterPro" id="IPR029046">
    <property type="entry name" value="LolA/LolB/LppX"/>
</dbReference>
<dbReference type="Gene3D" id="2.50.20.10">
    <property type="entry name" value="Lipoprotein localisation LolA/LolB/LppX"/>
    <property type="match status" value="1"/>
</dbReference>
<accession>A0A3B0FKW9</accession>
<name>A0A3B0FKW9_PSEPS</name>
<evidence type="ECO:0000256" key="1">
    <source>
        <dbReference type="SAM" id="MobiDB-lite"/>
    </source>
</evidence>
<keyword evidence="2" id="KW-0812">Transmembrane</keyword>
<organism evidence="3 4">
    <name type="scientific">Pseudarthrobacter phenanthrenivorans</name>
    <name type="common">Arthrobacter phenanthrenivorans</name>
    <dbReference type="NCBI Taxonomy" id="361575"/>
    <lineage>
        <taxon>Bacteria</taxon>
        <taxon>Bacillati</taxon>
        <taxon>Actinomycetota</taxon>
        <taxon>Actinomycetes</taxon>
        <taxon>Micrococcales</taxon>
        <taxon>Micrococcaceae</taxon>
        <taxon>Pseudarthrobacter</taxon>
    </lineage>
</organism>
<dbReference type="RefSeq" id="WP_120692898.1">
    <property type="nucleotide sequence ID" value="NZ_RBNH01000013.1"/>
</dbReference>
<keyword evidence="2" id="KW-1133">Transmembrane helix</keyword>
<evidence type="ECO:0008006" key="5">
    <source>
        <dbReference type="Google" id="ProtNLM"/>
    </source>
</evidence>
<evidence type="ECO:0000256" key="2">
    <source>
        <dbReference type="SAM" id="Phobius"/>
    </source>
</evidence>
<comment type="caution">
    <text evidence="3">The sequence shown here is derived from an EMBL/GenBank/DDBJ whole genome shotgun (WGS) entry which is preliminary data.</text>
</comment>
<dbReference type="PANTHER" id="PTHR37507">
    <property type="entry name" value="SPORULATION PROTEIN YDCC"/>
    <property type="match status" value="1"/>
</dbReference>
<feature type="compositionally biased region" description="Low complexity" evidence="1">
    <location>
        <begin position="86"/>
        <end position="99"/>
    </location>
</feature>
<feature type="region of interest" description="Disordered" evidence="1">
    <location>
        <begin position="72"/>
        <end position="99"/>
    </location>
</feature>
<dbReference type="SUPFAM" id="SSF89392">
    <property type="entry name" value="Prokaryotic lipoproteins and lipoprotein localization factors"/>
    <property type="match status" value="1"/>
</dbReference>
<proteinExistence type="predicted"/>
<gene>
    <name evidence="3" type="ORF">D7Z96_13980</name>
</gene>
<evidence type="ECO:0000313" key="4">
    <source>
        <dbReference type="Proteomes" id="UP000273159"/>
    </source>
</evidence>
<dbReference type="InterPro" id="IPR052944">
    <property type="entry name" value="Sporulation_related"/>
</dbReference>